<keyword evidence="3 14" id="KW-0813">Transport</keyword>
<dbReference type="PROSITE" id="PS50283">
    <property type="entry name" value="NA_SOLUT_SYMP_3"/>
    <property type="match status" value="1"/>
</dbReference>
<evidence type="ECO:0000256" key="12">
    <source>
        <dbReference type="ARBA" id="ARBA00033708"/>
    </source>
</evidence>
<dbReference type="PANTHER" id="PTHR48086">
    <property type="entry name" value="SODIUM/PROLINE SYMPORTER-RELATED"/>
    <property type="match status" value="1"/>
</dbReference>
<comment type="similarity">
    <text evidence="2 13">Belongs to the sodium:solute symporter (SSF) (TC 2.A.21) family.</text>
</comment>
<evidence type="ECO:0000256" key="8">
    <source>
        <dbReference type="ARBA" id="ARBA00023053"/>
    </source>
</evidence>
<evidence type="ECO:0000256" key="7">
    <source>
        <dbReference type="ARBA" id="ARBA00022989"/>
    </source>
</evidence>
<feature type="transmembrane region" description="Helical" evidence="14">
    <location>
        <begin position="122"/>
        <end position="142"/>
    </location>
</feature>
<evidence type="ECO:0000256" key="3">
    <source>
        <dbReference type="ARBA" id="ARBA00022448"/>
    </source>
</evidence>
<evidence type="ECO:0000256" key="14">
    <source>
        <dbReference type="RuleBase" id="RU366012"/>
    </source>
</evidence>
<feature type="transmembrane region" description="Helical" evidence="14">
    <location>
        <begin position="273"/>
        <end position="298"/>
    </location>
</feature>
<keyword evidence="4 14" id="KW-1003">Cell membrane</keyword>
<feature type="transmembrane region" description="Helical" evidence="14">
    <location>
        <begin position="6"/>
        <end position="26"/>
    </location>
</feature>
<dbReference type="EMBL" id="JACIBT010000001">
    <property type="protein sequence ID" value="MBB3667287.1"/>
    <property type="molecule type" value="Genomic_DNA"/>
</dbReference>
<keyword evidence="14" id="KW-0029">Amino-acid transport</keyword>
<feature type="transmembrane region" description="Helical" evidence="14">
    <location>
        <begin position="422"/>
        <end position="440"/>
    </location>
</feature>
<dbReference type="PANTHER" id="PTHR48086:SF3">
    <property type="entry name" value="SODIUM_PROLINE SYMPORTER"/>
    <property type="match status" value="1"/>
</dbReference>
<keyword evidence="8 14" id="KW-0915">Sodium</keyword>
<dbReference type="GO" id="GO:0005298">
    <property type="term" value="F:proline:sodium symporter activity"/>
    <property type="evidence" value="ECO:0007669"/>
    <property type="project" value="UniProtKB-UniRule"/>
</dbReference>
<comment type="catalytic activity">
    <reaction evidence="12">
        <text>L-proline(in) + Na(+)(in) = L-proline(out) + Na(+)(out)</text>
        <dbReference type="Rhea" id="RHEA:28967"/>
        <dbReference type="ChEBI" id="CHEBI:29101"/>
        <dbReference type="ChEBI" id="CHEBI:60039"/>
    </reaction>
</comment>
<gene>
    <name evidence="16" type="ORF">FHX47_000880</name>
</gene>
<feature type="transmembrane region" description="Helical" evidence="14">
    <location>
        <begin position="187"/>
        <end position="211"/>
    </location>
</feature>
<evidence type="ECO:0000256" key="9">
    <source>
        <dbReference type="ARBA" id="ARBA00023065"/>
    </source>
</evidence>
<feature type="transmembrane region" description="Helical" evidence="14">
    <location>
        <begin position="367"/>
        <end position="385"/>
    </location>
</feature>
<dbReference type="InterPro" id="IPR038377">
    <property type="entry name" value="Na/Glc_symporter_sf"/>
</dbReference>
<dbReference type="AlphaFoldDB" id="A0A7W5TRH2"/>
<dbReference type="Proteomes" id="UP000547528">
    <property type="component" value="Unassembled WGS sequence"/>
</dbReference>
<dbReference type="InterPro" id="IPR001734">
    <property type="entry name" value="Na/solute_symporter"/>
</dbReference>
<proteinExistence type="inferred from homology"/>
<feature type="transmembrane region" description="Helical" evidence="14">
    <location>
        <begin position="73"/>
        <end position="91"/>
    </location>
</feature>
<evidence type="ECO:0000256" key="15">
    <source>
        <dbReference type="SAM" id="MobiDB-lite"/>
    </source>
</evidence>
<dbReference type="GO" id="GO:0015824">
    <property type="term" value="P:proline transport"/>
    <property type="evidence" value="ECO:0007669"/>
    <property type="project" value="UniProtKB-UniRule"/>
</dbReference>
<evidence type="ECO:0000256" key="13">
    <source>
        <dbReference type="RuleBase" id="RU362091"/>
    </source>
</evidence>
<evidence type="ECO:0000313" key="17">
    <source>
        <dbReference type="Proteomes" id="UP000547528"/>
    </source>
</evidence>
<dbReference type="Gene3D" id="1.20.1730.10">
    <property type="entry name" value="Sodium/glucose cotransporter"/>
    <property type="match status" value="1"/>
</dbReference>
<comment type="subcellular location">
    <subcellularLocation>
        <location evidence="1 14">Cell membrane</location>
        <topology evidence="1 14">Multi-pass membrane protein</topology>
    </subcellularLocation>
</comment>
<accession>A0A7W5TRH2</accession>
<dbReference type="RefSeq" id="WP_183357624.1">
    <property type="nucleotide sequence ID" value="NZ_BAABKR010000001.1"/>
</dbReference>
<feature type="transmembrane region" description="Helical" evidence="14">
    <location>
        <begin position="391"/>
        <end position="415"/>
    </location>
</feature>
<keyword evidence="6 14" id="KW-0769">Symport</keyword>
<feature type="transmembrane region" description="Helical" evidence="14">
    <location>
        <begin position="157"/>
        <end position="180"/>
    </location>
</feature>
<evidence type="ECO:0000256" key="10">
    <source>
        <dbReference type="ARBA" id="ARBA00023136"/>
    </source>
</evidence>
<dbReference type="InterPro" id="IPR011851">
    <property type="entry name" value="Na/Pro_symporter"/>
</dbReference>
<reference evidence="16 17" key="1">
    <citation type="submission" date="2020-08" db="EMBL/GenBank/DDBJ databases">
        <title>Sequencing the genomes of 1000 actinobacteria strains.</title>
        <authorList>
            <person name="Klenk H.-P."/>
        </authorList>
    </citation>
    <scope>NUCLEOTIDE SEQUENCE [LARGE SCALE GENOMIC DNA]</scope>
    <source>
        <strain evidence="16 17">DSM 28238</strain>
    </source>
</reference>
<evidence type="ECO:0000256" key="2">
    <source>
        <dbReference type="ARBA" id="ARBA00006434"/>
    </source>
</evidence>
<evidence type="ECO:0000313" key="16">
    <source>
        <dbReference type="EMBL" id="MBB3667287.1"/>
    </source>
</evidence>
<evidence type="ECO:0000256" key="11">
    <source>
        <dbReference type="ARBA" id="ARBA00023201"/>
    </source>
</evidence>
<keyword evidence="10 14" id="KW-0472">Membrane</keyword>
<comment type="caution">
    <text evidence="16">The sequence shown here is derived from an EMBL/GenBank/DDBJ whole genome shotgun (WGS) entry which is preliminary data.</text>
</comment>
<sequence>MSIELIFLLIYFVVVITIGVSVTRTASKDRAGYLLGGRNLGAGVTALRLQSTSMSGYMFLGAGGLGYSQGYYGMWYALGDIGGGVLNLSIIGRRMRKLSHMLGSITSIGYLEHRYPSKWTRLVAAPIALFAMFFYVLAQLLAGGQGLSLVTGLDLNIALVIAIGVILIYTFLGGYLAVAYTNFLQSIIMVIGMLWIFIATLQHVGGLTAGNESLGELNENLLTMWGAEGQYFGQWGLILGALLVFSIGYMGWPHVNVGHMSMRRASIARRAGLYATGFNFLFIPAAYIIGMMGLLIVPNLDDPEMAIFEVADTVLPPFAVGLVMAAIMAAIMSTADSLLLQTGTIASQDLWRRFVQKNLGERSSVTISRVAILIVALIGLSFALIRPPGVFDIVVFATSVLGSAFVPVYVCAVWWKRANTPGAIASMAVGTVVAVAAQLLNTEEGLGLDAMVFGLSASVITIVVVSLATQKSHPVPARVLAAVEETMKVAPAPKRLVIGEDATLATQRPNVPEEDVSLRSGDTTGQQAGGEKP</sequence>
<evidence type="ECO:0000256" key="5">
    <source>
        <dbReference type="ARBA" id="ARBA00022692"/>
    </source>
</evidence>
<keyword evidence="9 14" id="KW-0406">Ion transport</keyword>
<evidence type="ECO:0000256" key="6">
    <source>
        <dbReference type="ARBA" id="ARBA00022847"/>
    </source>
</evidence>
<organism evidence="16 17">
    <name type="scientific">Garicola koreensis</name>
    <dbReference type="NCBI Taxonomy" id="1262554"/>
    <lineage>
        <taxon>Bacteria</taxon>
        <taxon>Bacillati</taxon>
        <taxon>Actinomycetota</taxon>
        <taxon>Actinomycetes</taxon>
        <taxon>Micrococcales</taxon>
        <taxon>Micrococcaceae</taxon>
        <taxon>Garicola</taxon>
    </lineage>
</organism>
<keyword evidence="17" id="KW-1185">Reference proteome</keyword>
<dbReference type="Pfam" id="PF00474">
    <property type="entry name" value="SSF"/>
    <property type="match status" value="1"/>
</dbReference>
<dbReference type="InterPro" id="IPR050277">
    <property type="entry name" value="Sodium:Solute_Symporter"/>
</dbReference>
<feature type="transmembrane region" description="Helical" evidence="14">
    <location>
        <begin position="231"/>
        <end position="252"/>
    </location>
</feature>
<evidence type="ECO:0000256" key="1">
    <source>
        <dbReference type="ARBA" id="ARBA00004651"/>
    </source>
</evidence>
<dbReference type="GO" id="GO:0031402">
    <property type="term" value="F:sodium ion binding"/>
    <property type="evidence" value="ECO:0007669"/>
    <property type="project" value="UniProtKB-UniRule"/>
</dbReference>
<dbReference type="CDD" id="cd11475">
    <property type="entry name" value="SLC5sbd_PutP"/>
    <property type="match status" value="1"/>
</dbReference>
<keyword evidence="11 14" id="KW-0739">Sodium transport</keyword>
<keyword evidence="7 14" id="KW-1133">Transmembrane helix</keyword>
<dbReference type="NCBIfam" id="TIGR00813">
    <property type="entry name" value="sss"/>
    <property type="match status" value="1"/>
</dbReference>
<feature type="region of interest" description="Disordered" evidence="15">
    <location>
        <begin position="501"/>
        <end position="533"/>
    </location>
</feature>
<keyword evidence="5 14" id="KW-0812">Transmembrane</keyword>
<feature type="transmembrane region" description="Helical" evidence="14">
    <location>
        <begin position="318"/>
        <end position="346"/>
    </location>
</feature>
<name>A0A7W5TRH2_9MICC</name>
<protein>
    <recommendedName>
        <fullName evidence="14">Sodium/proline symporter</fullName>
    </recommendedName>
    <alternativeName>
        <fullName evidence="14">Proline permease</fullName>
    </alternativeName>
</protein>
<dbReference type="GO" id="GO:0005886">
    <property type="term" value="C:plasma membrane"/>
    <property type="evidence" value="ECO:0007669"/>
    <property type="project" value="UniProtKB-SubCell"/>
</dbReference>
<feature type="transmembrane region" description="Helical" evidence="14">
    <location>
        <begin position="446"/>
        <end position="468"/>
    </location>
</feature>
<comment type="function">
    <text evidence="14">Catalyzes the sodium-dependent uptake of extracellular L-proline.</text>
</comment>
<evidence type="ECO:0000256" key="4">
    <source>
        <dbReference type="ARBA" id="ARBA00022475"/>
    </source>
</evidence>